<dbReference type="Proteomes" id="UP001204953">
    <property type="component" value="Unassembled WGS sequence"/>
</dbReference>
<evidence type="ECO:0000313" key="1">
    <source>
        <dbReference type="EMBL" id="MCP2728812.1"/>
    </source>
</evidence>
<dbReference type="RefSeq" id="WP_254011605.1">
    <property type="nucleotide sequence ID" value="NZ_JAMZMM010000075.1"/>
</dbReference>
<accession>A0AAE3GUI2</accession>
<keyword evidence="2" id="KW-1185">Reference proteome</keyword>
<sequence>MNLQDISRHYISTTNCELAASVVAQFRQFILDLAQVELQGINCQYVDYVPYLRGDQLCLEDIHADFNQGILKICNQFNNSELLGPEVNMIFRCIHEVHHLQLNVGFGLEGEFATAAHIISLTDNLLFKQILFSETLGQVAVCLCEGNFPEHQKVILYPPEVIYGLNKGWQPLI</sequence>
<dbReference type="AlphaFoldDB" id="A0AAE3GUI2"/>
<protein>
    <submittedName>
        <fullName evidence="1">Uncharacterized protein</fullName>
    </submittedName>
</protein>
<comment type="caution">
    <text evidence="1">The sequence shown here is derived from an EMBL/GenBank/DDBJ whole genome shotgun (WGS) entry which is preliminary data.</text>
</comment>
<name>A0AAE3GUI2_9CYAN</name>
<reference evidence="1" key="1">
    <citation type="submission" date="2022-06" db="EMBL/GenBank/DDBJ databases">
        <title>New cyanobacteria of genus Symplocastrum in benthos of Lake Baikal.</title>
        <authorList>
            <person name="Sorokovikova E."/>
            <person name="Tikhonova I."/>
            <person name="Krasnopeev A."/>
            <person name="Evseev P."/>
            <person name="Gladkikh A."/>
            <person name="Belykh O."/>
        </authorList>
    </citation>
    <scope>NUCLEOTIDE SEQUENCE</scope>
    <source>
        <strain evidence="1">BBK-W-15</strain>
    </source>
</reference>
<dbReference type="EMBL" id="JAMZMM010000075">
    <property type="protein sequence ID" value="MCP2728812.1"/>
    <property type="molecule type" value="Genomic_DNA"/>
</dbReference>
<proteinExistence type="predicted"/>
<gene>
    <name evidence="1" type="ORF">NJ959_10070</name>
</gene>
<organism evidence="1 2">
    <name type="scientific">Limnofasciculus baicalensis BBK-W-15</name>
    <dbReference type="NCBI Taxonomy" id="2699891"/>
    <lineage>
        <taxon>Bacteria</taxon>
        <taxon>Bacillati</taxon>
        <taxon>Cyanobacteriota</taxon>
        <taxon>Cyanophyceae</taxon>
        <taxon>Coleofasciculales</taxon>
        <taxon>Coleofasciculaceae</taxon>
        <taxon>Limnofasciculus</taxon>
        <taxon>Limnofasciculus baicalensis</taxon>
    </lineage>
</organism>
<evidence type="ECO:0000313" key="2">
    <source>
        <dbReference type="Proteomes" id="UP001204953"/>
    </source>
</evidence>